<evidence type="ECO:0000256" key="1">
    <source>
        <dbReference type="SAM" id="Phobius"/>
    </source>
</evidence>
<protein>
    <submittedName>
        <fullName evidence="2">Uncharacterized protein</fullName>
    </submittedName>
</protein>
<keyword evidence="3" id="KW-1185">Reference proteome</keyword>
<evidence type="ECO:0000313" key="2">
    <source>
        <dbReference type="EMBL" id="KJF17402.1"/>
    </source>
</evidence>
<dbReference type="EMBL" id="JXYS01000043">
    <property type="protein sequence ID" value="KJF17402.1"/>
    <property type="molecule type" value="Genomic_DNA"/>
</dbReference>
<feature type="transmembrane region" description="Helical" evidence="1">
    <location>
        <begin position="38"/>
        <end position="56"/>
    </location>
</feature>
<accession>A0A0D8HI18</accession>
<organism evidence="2 3">
    <name type="scientific">Acidithrix ferrooxidans</name>
    <dbReference type="NCBI Taxonomy" id="1280514"/>
    <lineage>
        <taxon>Bacteria</taxon>
        <taxon>Bacillati</taxon>
        <taxon>Actinomycetota</taxon>
        <taxon>Acidimicrobiia</taxon>
        <taxon>Acidimicrobiales</taxon>
        <taxon>Acidimicrobiaceae</taxon>
        <taxon>Acidithrix</taxon>
    </lineage>
</organism>
<gene>
    <name evidence="2" type="ORF">AXFE_17240</name>
</gene>
<keyword evidence="1" id="KW-0472">Membrane</keyword>
<comment type="caution">
    <text evidence="2">The sequence shown here is derived from an EMBL/GenBank/DDBJ whole genome shotgun (WGS) entry which is preliminary data.</text>
</comment>
<sequence>MAGVYDVGSLEIIIFGFCGFFCNSEIDYFVKASLFDDLAMVLTVTVSVFAGIDCYIS</sequence>
<keyword evidence="1" id="KW-0812">Transmembrane</keyword>
<dbReference type="AlphaFoldDB" id="A0A0D8HI18"/>
<dbReference type="Proteomes" id="UP000032360">
    <property type="component" value="Unassembled WGS sequence"/>
</dbReference>
<proteinExistence type="predicted"/>
<name>A0A0D8HI18_9ACTN</name>
<keyword evidence="1" id="KW-1133">Transmembrane helix</keyword>
<reference evidence="2 3" key="1">
    <citation type="submission" date="2015-01" db="EMBL/GenBank/DDBJ databases">
        <title>Draft genome of the acidophilic iron oxidizer Acidithrix ferrooxidans strain Py-F3.</title>
        <authorList>
            <person name="Poehlein A."/>
            <person name="Eisen S."/>
            <person name="Schloemann M."/>
            <person name="Johnson B.D."/>
            <person name="Daniel R."/>
            <person name="Muehling M."/>
        </authorList>
    </citation>
    <scope>NUCLEOTIDE SEQUENCE [LARGE SCALE GENOMIC DNA]</scope>
    <source>
        <strain evidence="2 3">Py-F3</strain>
    </source>
</reference>
<evidence type="ECO:0000313" key="3">
    <source>
        <dbReference type="Proteomes" id="UP000032360"/>
    </source>
</evidence>